<dbReference type="PRINTS" id="PR00038">
    <property type="entry name" value="HTHLUXR"/>
</dbReference>
<dbReference type="InterPro" id="IPR041617">
    <property type="entry name" value="TPR_MalT"/>
</dbReference>
<dbReference type="SMART" id="SM00421">
    <property type="entry name" value="HTH_LUXR"/>
    <property type="match status" value="1"/>
</dbReference>
<reference evidence="6 7" key="1">
    <citation type="journal article" date="2011" name="Stand. Genomic Sci.">
        <title>Non-contiguous finished genome sequence and contextual data of the filamentous soil bacterium Ktedonobacter racemifer type strain (SOSP1-21).</title>
        <authorList>
            <person name="Chang Y.J."/>
            <person name="Land M."/>
            <person name="Hauser L."/>
            <person name="Chertkov O."/>
            <person name="Del Rio T.G."/>
            <person name="Nolan M."/>
            <person name="Copeland A."/>
            <person name="Tice H."/>
            <person name="Cheng J.F."/>
            <person name="Lucas S."/>
            <person name="Han C."/>
            <person name="Goodwin L."/>
            <person name="Pitluck S."/>
            <person name="Ivanova N."/>
            <person name="Ovchinikova G."/>
            <person name="Pati A."/>
            <person name="Chen A."/>
            <person name="Palaniappan K."/>
            <person name="Mavromatis K."/>
            <person name="Liolios K."/>
            <person name="Brettin T."/>
            <person name="Fiebig A."/>
            <person name="Rohde M."/>
            <person name="Abt B."/>
            <person name="Goker M."/>
            <person name="Detter J.C."/>
            <person name="Woyke T."/>
            <person name="Bristow J."/>
            <person name="Eisen J.A."/>
            <person name="Markowitz V."/>
            <person name="Hugenholtz P."/>
            <person name="Kyrpides N.C."/>
            <person name="Klenk H.P."/>
            <person name="Lapidus A."/>
        </authorList>
    </citation>
    <scope>NUCLEOTIDE SEQUENCE [LARGE SCALE GENOMIC DNA]</scope>
    <source>
        <strain evidence="7">DSM 44963</strain>
    </source>
</reference>
<evidence type="ECO:0000256" key="2">
    <source>
        <dbReference type="ARBA" id="ARBA00023125"/>
    </source>
</evidence>
<dbReference type="InterPro" id="IPR059106">
    <property type="entry name" value="WHD_MalT"/>
</dbReference>
<feature type="region of interest" description="Disordered" evidence="4">
    <location>
        <begin position="112"/>
        <end position="131"/>
    </location>
</feature>
<dbReference type="InterPro" id="IPR000792">
    <property type="entry name" value="Tscrpt_reg_LuxR_C"/>
</dbReference>
<dbReference type="InterPro" id="IPR027417">
    <property type="entry name" value="P-loop_NTPase"/>
</dbReference>
<keyword evidence="3" id="KW-0804">Transcription</keyword>
<dbReference type="GO" id="GO:0003677">
    <property type="term" value="F:DNA binding"/>
    <property type="evidence" value="ECO:0007669"/>
    <property type="project" value="UniProtKB-KW"/>
</dbReference>
<comment type="caution">
    <text evidence="6">The sequence shown here is derived from an EMBL/GenBank/DDBJ whole genome shotgun (WGS) entry which is preliminary data.</text>
</comment>
<evidence type="ECO:0000313" key="7">
    <source>
        <dbReference type="Proteomes" id="UP000004508"/>
    </source>
</evidence>
<dbReference type="PANTHER" id="PTHR44688:SF16">
    <property type="entry name" value="DNA-BINDING TRANSCRIPTIONAL ACTIVATOR DEVR_DOSR"/>
    <property type="match status" value="1"/>
</dbReference>
<dbReference type="eggNOG" id="COG2909">
    <property type="taxonomic scope" value="Bacteria"/>
</dbReference>
<dbReference type="Pfam" id="PF17874">
    <property type="entry name" value="TPR_MalT"/>
    <property type="match status" value="1"/>
</dbReference>
<evidence type="ECO:0000259" key="5">
    <source>
        <dbReference type="PROSITE" id="PS50043"/>
    </source>
</evidence>
<keyword evidence="7" id="KW-1185">Reference proteome</keyword>
<dbReference type="PROSITE" id="PS50043">
    <property type="entry name" value="HTH_LUXR_2"/>
    <property type="match status" value="1"/>
</dbReference>
<dbReference type="STRING" id="485913.Krac_5628"/>
<dbReference type="InParanoid" id="D6TWH4"/>
<dbReference type="Pfam" id="PF00196">
    <property type="entry name" value="GerE"/>
    <property type="match status" value="1"/>
</dbReference>
<dbReference type="SUPFAM" id="SSF52540">
    <property type="entry name" value="P-loop containing nucleoside triphosphate hydrolases"/>
    <property type="match status" value="1"/>
</dbReference>
<dbReference type="SUPFAM" id="SSF48452">
    <property type="entry name" value="TPR-like"/>
    <property type="match status" value="1"/>
</dbReference>
<dbReference type="InterPro" id="IPR036388">
    <property type="entry name" value="WH-like_DNA-bd_sf"/>
</dbReference>
<dbReference type="Pfam" id="PF25873">
    <property type="entry name" value="WHD_MalT"/>
    <property type="match status" value="1"/>
</dbReference>
<dbReference type="Proteomes" id="UP000004508">
    <property type="component" value="Unassembled WGS sequence"/>
</dbReference>
<dbReference type="InterPro" id="IPR011990">
    <property type="entry name" value="TPR-like_helical_dom_sf"/>
</dbReference>
<dbReference type="AlphaFoldDB" id="D6TWH4"/>
<name>D6TWH4_KTERA</name>
<proteinExistence type="predicted"/>
<dbReference type="PANTHER" id="PTHR44688">
    <property type="entry name" value="DNA-BINDING TRANSCRIPTIONAL ACTIVATOR DEVR_DOSR"/>
    <property type="match status" value="1"/>
</dbReference>
<gene>
    <name evidence="6" type="ORF">Krac_5628</name>
</gene>
<dbReference type="Gene3D" id="1.10.10.10">
    <property type="entry name" value="Winged helix-like DNA-binding domain superfamily/Winged helix DNA-binding domain"/>
    <property type="match status" value="1"/>
</dbReference>
<dbReference type="PROSITE" id="PS00622">
    <property type="entry name" value="HTH_LUXR_1"/>
    <property type="match status" value="1"/>
</dbReference>
<protein>
    <submittedName>
        <fullName evidence="6">ATP-dependent transcriptional regulator, MalT-like, LuxR family</fullName>
    </submittedName>
</protein>
<feature type="compositionally biased region" description="Low complexity" evidence="4">
    <location>
        <begin position="114"/>
        <end position="131"/>
    </location>
</feature>
<keyword evidence="1" id="KW-0805">Transcription regulation</keyword>
<dbReference type="SUPFAM" id="SSF46894">
    <property type="entry name" value="C-terminal effector domain of the bipartite response regulators"/>
    <property type="match status" value="1"/>
</dbReference>
<dbReference type="Gene3D" id="1.25.40.10">
    <property type="entry name" value="Tetratricopeptide repeat domain"/>
    <property type="match status" value="1"/>
</dbReference>
<dbReference type="RefSeq" id="WP_007916205.1">
    <property type="nucleotide sequence ID" value="NZ_ADVG01000003.1"/>
</dbReference>
<sequence>MAKKVPATLFWSGEDRQYIWQKEGNTEKRERLSAQEHVFRLLDEDTSFSFQGQQGHLTLLKETRVRGGDGYWYAYRRQGKRVVKKYAGRPIDLTIVRLEELALAMQAETIQSEPAQPSHLSPSQHPQPAPSTLLQQAPLLLPKLHPPRPTASLLSRERLLARLDDGISRKLTLVLSPAGFGKTTLVSDWIAARHAREVSSQPVAWIALDANENDPIRFWHYLLVACQTFQPNLGESILPVLRAAGQPPFPRLSLETILTGLLNDLACMPGRGILVLEDYHVIQRSDIHQAMSFFLEHQPTNLHLILMTRSEPPLPLAQLRAHDELVELGAPHLRFTQEETRAFLRQALPFPFEETLLDQLQRRTEGWITGLRLLTLALRGYESFSAWEMEQRLAQISGSQRHILDYLVAEVLASQAEPMQTFLLQTTGLVRLTGSLCDTVTGRDDSTFLLEQIERANLFLLPLDESGTWYRYHALFAEAMQHEARRRLGGASLLATQSRASRWYEQHDLLSDAVEAALRARELTRAAALMTRIVESQPLLHHQELHTFLRWLRQFPEEILRESPTLSETYAMALLFTTQQRTFALKPQFEKYLQMAEHRLRALGDLPRLGEGLTLHALLSGHVNDHATAIRCAREALKMLPDEERFWRSLALDMLGIAALVAGRMTEARQIMHESWKLNPVPFEKSDARRSGSLIQQSYLALGVGHLEQAALLLRQVLDLVVDNLTDRGTALLGLSTLSYEWNRLSEAEQYIQQAYALHAETRNEWLWLQSATLLARVLYARGEHTQAQDVLQHLSPALAQPRYSREIELWLAHFALASGDLVTAQRRFAGQQTITQDETPLDIMHEQEQLLAARLLIAQGEERKVHQALSILACWRAEAQSQARLRSEVEVLLLMTRAYERLRRRQEAKEVLKEALTLAQTAGYQRLFLDEGAEMAALLKGMVSEVRAPLQVAYLRTLLRGFPTVQLSPTPASGDDVLEPLSPQERRVLGLLVAGRTNPEIARELVVSLNTVKTQVKSIYRKLDIGSRHEASEVVRRLGLL</sequence>
<dbReference type="EMBL" id="ADVG01000003">
    <property type="protein sequence ID" value="EFH84557.1"/>
    <property type="molecule type" value="Genomic_DNA"/>
</dbReference>
<evidence type="ECO:0000313" key="6">
    <source>
        <dbReference type="EMBL" id="EFH84557.1"/>
    </source>
</evidence>
<dbReference type="GO" id="GO:0006355">
    <property type="term" value="P:regulation of DNA-templated transcription"/>
    <property type="evidence" value="ECO:0007669"/>
    <property type="project" value="InterPro"/>
</dbReference>
<keyword evidence="2" id="KW-0238">DNA-binding</keyword>
<dbReference type="OrthoDB" id="1123107at2"/>
<accession>D6TWH4</accession>
<dbReference type="InterPro" id="IPR016032">
    <property type="entry name" value="Sig_transdc_resp-reg_C-effctor"/>
</dbReference>
<evidence type="ECO:0000256" key="3">
    <source>
        <dbReference type="ARBA" id="ARBA00023163"/>
    </source>
</evidence>
<organism evidence="6 7">
    <name type="scientific">Ktedonobacter racemifer DSM 44963</name>
    <dbReference type="NCBI Taxonomy" id="485913"/>
    <lineage>
        <taxon>Bacteria</taxon>
        <taxon>Bacillati</taxon>
        <taxon>Chloroflexota</taxon>
        <taxon>Ktedonobacteria</taxon>
        <taxon>Ktedonobacterales</taxon>
        <taxon>Ktedonobacteraceae</taxon>
        <taxon>Ktedonobacter</taxon>
    </lineage>
</organism>
<dbReference type="CDD" id="cd06170">
    <property type="entry name" value="LuxR_C_like"/>
    <property type="match status" value="1"/>
</dbReference>
<feature type="domain" description="HTH luxR-type" evidence="5">
    <location>
        <begin position="975"/>
        <end position="1040"/>
    </location>
</feature>
<evidence type="ECO:0000256" key="1">
    <source>
        <dbReference type="ARBA" id="ARBA00023015"/>
    </source>
</evidence>
<evidence type="ECO:0000256" key="4">
    <source>
        <dbReference type="SAM" id="MobiDB-lite"/>
    </source>
</evidence>